<organism evidence="1 2">
    <name type="scientific">Violaceomyces palustris</name>
    <dbReference type="NCBI Taxonomy" id="1673888"/>
    <lineage>
        <taxon>Eukaryota</taxon>
        <taxon>Fungi</taxon>
        <taxon>Dikarya</taxon>
        <taxon>Basidiomycota</taxon>
        <taxon>Ustilaginomycotina</taxon>
        <taxon>Ustilaginomycetes</taxon>
        <taxon>Violaceomycetales</taxon>
        <taxon>Violaceomycetaceae</taxon>
        <taxon>Violaceomyces</taxon>
    </lineage>
</organism>
<gene>
    <name evidence="1" type="ORF">IE53DRAFT_211148</name>
</gene>
<dbReference type="EMBL" id="KZ819740">
    <property type="protein sequence ID" value="PWN53127.1"/>
    <property type="molecule type" value="Genomic_DNA"/>
</dbReference>
<reference evidence="1 2" key="1">
    <citation type="journal article" date="2018" name="Mol. Biol. Evol.">
        <title>Broad Genomic Sampling Reveals a Smut Pathogenic Ancestry of the Fungal Clade Ustilaginomycotina.</title>
        <authorList>
            <person name="Kijpornyongpan T."/>
            <person name="Mondo S.J."/>
            <person name="Barry K."/>
            <person name="Sandor L."/>
            <person name="Lee J."/>
            <person name="Lipzen A."/>
            <person name="Pangilinan J."/>
            <person name="LaButti K."/>
            <person name="Hainaut M."/>
            <person name="Henrissat B."/>
            <person name="Grigoriev I.V."/>
            <person name="Spatafora J.W."/>
            <person name="Aime M.C."/>
        </authorList>
    </citation>
    <scope>NUCLEOTIDE SEQUENCE [LARGE SCALE GENOMIC DNA]</scope>
    <source>
        <strain evidence="1 2">SA 807</strain>
    </source>
</reference>
<proteinExistence type="predicted"/>
<evidence type="ECO:0000313" key="2">
    <source>
        <dbReference type="Proteomes" id="UP000245626"/>
    </source>
</evidence>
<protein>
    <submittedName>
        <fullName evidence="1">4-carboxymuconolactone decarboxylase</fullName>
    </submittedName>
</protein>
<accession>A0ACD0P541</accession>
<dbReference type="Proteomes" id="UP000245626">
    <property type="component" value="Unassembled WGS sequence"/>
</dbReference>
<name>A0ACD0P541_9BASI</name>
<evidence type="ECO:0000313" key="1">
    <source>
        <dbReference type="EMBL" id="PWN53127.1"/>
    </source>
</evidence>
<keyword evidence="2" id="KW-1185">Reference proteome</keyword>
<sequence length="166" mass="18399">MTDSKGPDSTDAPSKRPRMIHLPSELGALFDQGDSIRNEVVGRDHVERSWSNVTPLTRPLQEMATSTAWGLIWGSDQLTRKERSILNLGILSSLNRMNEFKVHVKGALNNGLKVEELSSILCQIMVYSGAPAGLEAGRVAQVALDEWQEERKRKREGEGEESSQGK</sequence>